<reference evidence="2 3" key="1">
    <citation type="submission" date="2019-06" db="EMBL/GenBank/DDBJ databases">
        <title>Whole genome shotgun sequence of Paenarthrobacter aurescens NBRC 12136.</title>
        <authorList>
            <person name="Hosoyama A."/>
            <person name="Uohara A."/>
            <person name="Ohji S."/>
            <person name="Ichikawa N."/>
        </authorList>
    </citation>
    <scope>NUCLEOTIDE SEQUENCE [LARGE SCALE GENOMIC DNA]</scope>
    <source>
        <strain evidence="2 3">NBRC 12136</strain>
    </source>
</reference>
<keyword evidence="1" id="KW-0472">Membrane</keyword>
<protein>
    <submittedName>
        <fullName evidence="2">Uncharacterized protein</fullName>
    </submittedName>
</protein>
<organism evidence="2 3">
    <name type="scientific">Paenarthrobacter aurescens</name>
    <name type="common">Arthrobacter aurescens</name>
    <dbReference type="NCBI Taxonomy" id="43663"/>
    <lineage>
        <taxon>Bacteria</taxon>
        <taxon>Bacillati</taxon>
        <taxon>Actinomycetota</taxon>
        <taxon>Actinomycetes</taxon>
        <taxon>Micrococcales</taxon>
        <taxon>Micrococcaceae</taxon>
        <taxon>Paenarthrobacter</taxon>
    </lineage>
</organism>
<comment type="caution">
    <text evidence="2">The sequence shown here is derived from an EMBL/GenBank/DDBJ whole genome shotgun (WGS) entry which is preliminary data.</text>
</comment>
<dbReference type="EMBL" id="BJMD01000005">
    <property type="protein sequence ID" value="GEB18182.1"/>
    <property type="molecule type" value="Genomic_DNA"/>
</dbReference>
<dbReference type="AlphaFoldDB" id="A0A4Y3N980"/>
<evidence type="ECO:0000256" key="1">
    <source>
        <dbReference type="SAM" id="Phobius"/>
    </source>
</evidence>
<keyword evidence="1" id="KW-1133">Transmembrane helix</keyword>
<feature type="transmembrane region" description="Helical" evidence="1">
    <location>
        <begin position="265"/>
        <end position="283"/>
    </location>
</feature>
<gene>
    <name evidence="2" type="ORF">AAU01_09370</name>
</gene>
<evidence type="ECO:0000313" key="3">
    <source>
        <dbReference type="Proteomes" id="UP000317715"/>
    </source>
</evidence>
<evidence type="ECO:0000313" key="2">
    <source>
        <dbReference type="EMBL" id="GEB18182.1"/>
    </source>
</evidence>
<accession>A0A4Y3N980</accession>
<proteinExistence type="predicted"/>
<name>A0A4Y3N980_PAEAU</name>
<keyword evidence="3" id="KW-1185">Reference proteome</keyword>
<dbReference type="Proteomes" id="UP000317715">
    <property type="component" value="Unassembled WGS sequence"/>
</dbReference>
<keyword evidence="1" id="KW-0812">Transmembrane</keyword>
<sequence length="323" mass="36090">MPLHLEAVIARRWAVMGSRESEAIGFSTPVNGQVIDPELGQKFQETDVIMGLRGLADVAQDKLSSPGSILSPSEIDRQLRSESRDALSSDEQLAMAEMNVLLAKYGQTPANSVEGLIKLRKMLTQIYKDNSIVPAETKRELAVLERNLAVVEQTRELFITRRITEERTKGNKAFISSLKSEWDINAVESRLDVQRIEKQGVIDTAHTQALESKVINTKKTGLLNNDYSIIDKVVDNDRLEKTIDAHKKTASIVWMKVARPFLKPAIKVAVVILLVGIVFSFFVETSKTPMYPLLSPFNDIRHLILDPVWITLTTAIESASKPK</sequence>